<name>A0A9N8L1U1_CHRIL</name>
<dbReference type="OrthoDB" id="7503328at2759"/>
<accession>A0A9N8L1U1</accession>
<protein>
    <submittedName>
        <fullName evidence="1">Uncharacterized protein</fullName>
    </submittedName>
</protein>
<dbReference type="Proteomes" id="UP001154114">
    <property type="component" value="Chromosome 11"/>
</dbReference>
<organism evidence="1 2">
    <name type="scientific">Chrysodeixis includens</name>
    <name type="common">Soybean looper</name>
    <name type="synonym">Pseudoplusia includens</name>
    <dbReference type="NCBI Taxonomy" id="689277"/>
    <lineage>
        <taxon>Eukaryota</taxon>
        <taxon>Metazoa</taxon>
        <taxon>Ecdysozoa</taxon>
        <taxon>Arthropoda</taxon>
        <taxon>Hexapoda</taxon>
        <taxon>Insecta</taxon>
        <taxon>Pterygota</taxon>
        <taxon>Neoptera</taxon>
        <taxon>Endopterygota</taxon>
        <taxon>Lepidoptera</taxon>
        <taxon>Glossata</taxon>
        <taxon>Ditrysia</taxon>
        <taxon>Noctuoidea</taxon>
        <taxon>Noctuidae</taxon>
        <taxon>Plusiinae</taxon>
        <taxon>Chrysodeixis</taxon>
    </lineage>
</organism>
<gene>
    <name evidence="1" type="ORF">CINC_LOCUS1676</name>
</gene>
<reference evidence="1" key="1">
    <citation type="submission" date="2021-12" db="EMBL/GenBank/DDBJ databases">
        <authorList>
            <person name="King R."/>
        </authorList>
    </citation>
    <scope>NUCLEOTIDE SEQUENCE</scope>
</reference>
<dbReference type="AlphaFoldDB" id="A0A9N8L1U1"/>
<dbReference type="EMBL" id="LR824014">
    <property type="protein sequence ID" value="CAD0199988.1"/>
    <property type="molecule type" value="Genomic_DNA"/>
</dbReference>
<sequence>MSPDRFRPRRVTMTPASYAGHIIVHKRERKHRCSLCSFTLIARWDGNPTRPERDQAQESGPTFLRAFQNTKAVIFICKPHTTFEKSVRAVGIDLDTFDLAVLWSYH</sequence>
<proteinExistence type="predicted"/>
<evidence type="ECO:0000313" key="1">
    <source>
        <dbReference type="EMBL" id="CAD0199988.1"/>
    </source>
</evidence>
<keyword evidence="2" id="KW-1185">Reference proteome</keyword>
<evidence type="ECO:0000313" key="2">
    <source>
        <dbReference type="Proteomes" id="UP001154114"/>
    </source>
</evidence>